<sequence length="402" mass="43574">MQELIILAHVPTDSVNLGFLPAARALGLSVVLVTDHADAHRAHFSRPDLPAYPDDIVACDVFNPLAVIGMLTCRDQAPAAVFSNSDHLQAGTALVADYFGLPHKDWHVAYRAKNKAEMRSRLRGQGLDPLWYGLACHAADVRRLAAEAPFPCIVKPREGVASQLVSLAGTAAELEAQCAAIWTTQPGLPLLLEEYIAGPLYTLETLGDGHDMCVLGGFEVTLSPPPHFVELEARWGTGLPPEAQARVLDMVRAFGVGFGACHTEFVMSPTGPRLIEINYRNIGDYREFLLQETLGIPLFETVLRLYLGQPLPALQRASNAAHIRYFTALSEGTVQACPEAYEHRSDGVRLQYQPLRAVGDVIALSHSNKDYVGVLRGVGGNAAELARAMDSAGQALRWEIAA</sequence>
<dbReference type="PANTHER" id="PTHR43585:SF2">
    <property type="entry name" value="ATP-GRASP ENZYME FSQD"/>
    <property type="match status" value="1"/>
</dbReference>
<dbReference type="EMBL" id="WKJJ01000014">
    <property type="protein sequence ID" value="MRV74393.1"/>
    <property type="molecule type" value="Genomic_DNA"/>
</dbReference>
<dbReference type="GO" id="GO:0016874">
    <property type="term" value="F:ligase activity"/>
    <property type="evidence" value="ECO:0007669"/>
    <property type="project" value="UniProtKB-KW"/>
</dbReference>
<dbReference type="GO" id="GO:0046872">
    <property type="term" value="F:metal ion binding"/>
    <property type="evidence" value="ECO:0007669"/>
    <property type="project" value="InterPro"/>
</dbReference>
<keyword evidence="7" id="KW-1185">Reference proteome</keyword>
<proteinExistence type="predicted"/>
<protein>
    <submittedName>
        <fullName evidence="6">Siderophore biosynthesis protein</fullName>
    </submittedName>
</protein>
<dbReference type="Proteomes" id="UP000446768">
    <property type="component" value="Unassembled WGS sequence"/>
</dbReference>
<evidence type="ECO:0000313" key="7">
    <source>
        <dbReference type="Proteomes" id="UP000446768"/>
    </source>
</evidence>
<dbReference type="InterPro" id="IPR011761">
    <property type="entry name" value="ATP-grasp"/>
</dbReference>
<organism evidence="6 7">
    <name type="scientific">Pseudoduganella rivuli</name>
    <dbReference type="NCBI Taxonomy" id="2666085"/>
    <lineage>
        <taxon>Bacteria</taxon>
        <taxon>Pseudomonadati</taxon>
        <taxon>Pseudomonadota</taxon>
        <taxon>Betaproteobacteria</taxon>
        <taxon>Burkholderiales</taxon>
        <taxon>Oxalobacteraceae</taxon>
        <taxon>Telluria group</taxon>
        <taxon>Pseudoduganella</taxon>
    </lineage>
</organism>
<dbReference type="AlphaFoldDB" id="A0A7X2IRZ4"/>
<evidence type="ECO:0000256" key="1">
    <source>
        <dbReference type="ARBA" id="ARBA00022598"/>
    </source>
</evidence>
<dbReference type="GO" id="GO:0005524">
    <property type="term" value="F:ATP binding"/>
    <property type="evidence" value="ECO:0007669"/>
    <property type="project" value="UniProtKB-UniRule"/>
</dbReference>
<keyword evidence="1" id="KW-0436">Ligase</keyword>
<dbReference type="SUPFAM" id="SSF56059">
    <property type="entry name" value="Glutathione synthetase ATP-binding domain-like"/>
    <property type="match status" value="1"/>
</dbReference>
<evidence type="ECO:0000256" key="4">
    <source>
        <dbReference type="PROSITE-ProRule" id="PRU00409"/>
    </source>
</evidence>
<reference evidence="6 7" key="1">
    <citation type="submission" date="2019-11" db="EMBL/GenBank/DDBJ databases">
        <title>Novel species isolated from a subtropical stream in China.</title>
        <authorList>
            <person name="Lu H."/>
        </authorList>
    </citation>
    <scope>NUCLEOTIDE SEQUENCE [LARGE SCALE GENOMIC DNA]</scope>
    <source>
        <strain evidence="6 7">FT92W</strain>
    </source>
</reference>
<dbReference type="RefSeq" id="WP_154377915.1">
    <property type="nucleotide sequence ID" value="NZ_WKJJ01000014.1"/>
</dbReference>
<keyword evidence="2 4" id="KW-0547">Nucleotide-binding</keyword>
<dbReference type="PROSITE" id="PS50975">
    <property type="entry name" value="ATP_GRASP"/>
    <property type="match status" value="1"/>
</dbReference>
<gene>
    <name evidence="6" type="ORF">GJ700_22040</name>
</gene>
<dbReference type="InterPro" id="IPR052032">
    <property type="entry name" value="ATP-dep_AA_Ligase"/>
</dbReference>
<keyword evidence="3 4" id="KW-0067">ATP-binding</keyword>
<feature type="domain" description="ATP-grasp" evidence="5">
    <location>
        <begin position="119"/>
        <end position="307"/>
    </location>
</feature>
<evidence type="ECO:0000256" key="2">
    <source>
        <dbReference type="ARBA" id="ARBA00022741"/>
    </source>
</evidence>
<dbReference type="Gene3D" id="3.30.470.20">
    <property type="entry name" value="ATP-grasp fold, B domain"/>
    <property type="match status" value="1"/>
</dbReference>
<accession>A0A7X2IRZ4</accession>
<name>A0A7X2IRZ4_9BURK</name>
<comment type="caution">
    <text evidence="6">The sequence shown here is derived from an EMBL/GenBank/DDBJ whole genome shotgun (WGS) entry which is preliminary data.</text>
</comment>
<dbReference type="PANTHER" id="PTHR43585">
    <property type="entry name" value="FUMIPYRROLE BIOSYNTHESIS PROTEIN C"/>
    <property type="match status" value="1"/>
</dbReference>
<evidence type="ECO:0000313" key="6">
    <source>
        <dbReference type="EMBL" id="MRV74393.1"/>
    </source>
</evidence>
<evidence type="ECO:0000256" key="3">
    <source>
        <dbReference type="ARBA" id="ARBA00022840"/>
    </source>
</evidence>
<evidence type="ECO:0000259" key="5">
    <source>
        <dbReference type="PROSITE" id="PS50975"/>
    </source>
</evidence>